<dbReference type="Gene3D" id="2.80.10.50">
    <property type="match status" value="1"/>
</dbReference>
<dbReference type="Proteomes" id="UP000823941">
    <property type="component" value="Chromosome 23"/>
</dbReference>
<comment type="caution">
    <text evidence="3">The sequence shown here is derived from an EMBL/GenBank/DDBJ whole genome shotgun (WGS) entry which is preliminary data.</text>
</comment>
<accession>A0ABQ7Q4B8</accession>
<gene>
    <name evidence="3" type="ORF">JYU34_017167</name>
</gene>
<evidence type="ECO:0008006" key="5">
    <source>
        <dbReference type="Google" id="ProtNLM"/>
    </source>
</evidence>
<evidence type="ECO:0000256" key="2">
    <source>
        <dbReference type="SAM" id="MobiDB-lite"/>
    </source>
</evidence>
<comment type="similarity">
    <text evidence="1">Belongs to the heparin-binding growth factors family.</text>
</comment>
<feature type="region of interest" description="Disordered" evidence="2">
    <location>
        <begin position="162"/>
        <end position="190"/>
    </location>
</feature>
<evidence type="ECO:0000313" key="3">
    <source>
        <dbReference type="EMBL" id="KAG7298748.1"/>
    </source>
</evidence>
<reference evidence="3 4" key="1">
    <citation type="submission" date="2021-06" db="EMBL/GenBank/DDBJ databases">
        <title>A haploid diamondback moth (Plutella xylostella L.) genome assembly resolves 31 chromosomes and identifies a diamide resistance mutation.</title>
        <authorList>
            <person name="Ward C.M."/>
            <person name="Perry K.D."/>
            <person name="Baker G."/>
            <person name="Powis K."/>
            <person name="Heckel D.G."/>
            <person name="Baxter S.W."/>
        </authorList>
    </citation>
    <scope>NUCLEOTIDE SEQUENCE [LARGE SCALE GENOMIC DNA]</scope>
    <source>
        <strain evidence="3 4">LV</strain>
        <tissue evidence="3">Single pupa</tissue>
    </source>
</reference>
<dbReference type="EMBL" id="JAHIBW010000023">
    <property type="protein sequence ID" value="KAG7298748.1"/>
    <property type="molecule type" value="Genomic_DNA"/>
</dbReference>
<dbReference type="InterPro" id="IPR002209">
    <property type="entry name" value="Fibroblast_GF_fam"/>
</dbReference>
<dbReference type="CDD" id="cd23307">
    <property type="entry name" value="beta-trefoil_FGF8-like"/>
    <property type="match status" value="1"/>
</dbReference>
<evidence type="ECO:0000313" key="4">
    <source>
        <dbReference type="Proteomes" id="UP000823941"/>
    </source>
</evidence>
<protein>
    <recommendedName>
        <fullName evidence="5">FGF</fullName>
    </recommendedName>
</protein>
<dbReference type="InterPro" id="IPR008996">
    <property type="entry name" value="IL1/FGF"/>
</dbReference>
<proteinExistence type="inferred from homology"/>
<dbReference type="SUPFAM" id="SSF50353">
    <property type="entry name" value="Cytokine"/>
    <property type="match status" value="1"/>
</dbReference>
<evidence type="ECO:0000256" key="1">
    <source>
        <dbReference type="ARBA" id="ARBA00007936"/>
    </source>
</evidence>
<organism evidence="3 4">
    <name type="scientific">Plutella xylostella</name>
    <name type="common">Diamondback moth</name>
    <name type="synonym">Plutella maculipennis</name>
    <dbReference type="NCBI Taxonomy" id="51655"/>
    <lineage>
        <taxon>Eukaryota</taxon>
        <taxon>Metazoa</taxon>
        <taxon>Ecdysozoa</taxon>
        <taxon>Arthropoda</taxon>
        <taxon>Hexapoda</taxon>
        <taxon>Insecta</taxon>
        <taxon>Pterygota</taxon>
        <taxon>Neoptera</taxon>
        <taxon>Endopterygota</taxon>
        <taxon>Lepidoptera</taxon>
        <taxon>Glossata</taxon>
        <taxon>Ditrysia</taxon>
        <taxon>Yponomeutoidea</taxon>
        <taxon>Plutellidae</taxon>
        <taxon>Plutella</taxon>
    </lineage>
</organism>
<keyword evidence="4" id="KW-1185">Reference proteome</keyword>
<sequence length="190" mass="21999">MVAVCGAVPSMVRSVRLYSQCSHLYVSVSANGSVTARSIGNDQPNLTMSTRGRSLELLLHSPAQDMFLCFRGPKLVGRRMTRTQAEKSPNCLFREEFVDGYNQYHLARNENRYIGFNPRGLQLRRPRARLPERWRKCLSFMKEAHDFDINRHNNKLAGEGWARPRLRLPPKPCHPLRHHRHPRRRNCDGA</sequence>
<dbReference type="Pfam" id="PF00167">
    <property type="entry name" value="FGF"/>
    <property type="match status" value="1"/>
</dbReference>
<feature type="compositionally biased region" description="Basic residues" evidence="2">
    <location>
        <begin position="164"/>
        <end position="184"/>
    </location>
</feature>
<name>A0ABQ7Q4B8_PLUXY</name>